<protein>
    <submittedName>
        <fullName evidence="4">Polar amino acid transport system substrate-binding protein</fullName>
    </submittedName>
</protein>
<keyword evidence="5" id="KW-1185">Reference proteome</keyword>
<evidence type="ECO:0000313" key="5">
    <source>
        <dbReference type="Proteomes" id="UP000183015"/>
    </source>
</evidence>
<dbReference type="STRING" id="235985.SAMN05414137_12252"/>
<keyword evidence="1 2" id="KW-0732">Signal</keyword>
<accession>A0A1H7X060</accession>
<dbReference type="InterPro" id="IPR001638">
    <property type="entry name" value="Solute-binding_3/MltF_N"/>
</dbReference>
<proteinExistence type="predicted"/>
<evidence type="ECO:0000259" key="3">
    <source>
        <dbReference type="SMART" id="SM00062"/>
    </source>
</evidence>
<organism evidence="4 5">
    <name type="scientific">Streptacidiphilus jiangxiensis</name>
    <dbReference type="NCBI Taxonomy" id="235985"/>
    <lineage>
        <taxon>Bacteria</taxon>
        <taxon>Bacillati</taxon>
        <taxon>Actinomycetota</taxon>
        <taxon>Actinomycetes</taxon>
        <taxon>Kitasatosporales</taxon>
        <taxon>Streptomycetaceae</taxon>
        <taxon>Streptacidiphilus</taxon>
    </lineage>
</organism>
<dbReference type="AlphaFoldDB" id="A0A1H7X060"/>
<evidence type="ECO:0000256" key="2">
    <source>
        <dbReference type="SAM" id="SignalP"/>
    </source>
</evidence>
<reference evidence="5" key="1">
    <citation type="submission" date="2016-10" db="EMBL/GenBank/DDBJ databases">
        <authorList>
            <person name="Varghese N."/>
        </authorList>
    </citation>
    <scope>NUCLEOTIDE SEQUENCE [LARGE SCALE GENOMIC DNA]</scope>
    <source>
        <strain evidence="5">DSM 45096 / BCRC 16803 / CGMCC 4.1857 / CIP 109030 / JCM 12277 / KCTC 19219 / NBRC 100920 / 33214</strain>
    </source>
</reference>
<dbReference type="SUPFAM" id="SSF53850">
    <property type="entry name" value="Periplasmic binding protein-like II"/>
    <property type="match status" value="1"/>
</dbReference>
<dbReference type="Pfam" id="PF00497">
    <property type="entry name" value="SBP_bac_3"/>
    <property type="match status" value="1"/>
</dbReference>
<evidence type="ECO:0000313" key="4">
    <source>
        <dbReference type="EMBL" id="SEM27276.1"/>
    </source>
</evidence>
<dbReference type="Proteomes" id="UP000183015">
    <property type="component" value="Unassembled WGS sequence"/>
</dbReference>
<evidence type="ECO:0000256" key="1">
    <source>
        <dbReference type="ARBA" id="ARBA00022729"/>
    </source>
</evidence>
<gene>
    <name evidence="4" type="ORF">SAMN05414137_12252</name>
</gene>
<sequence>MNALLKTSRLLSAAAGAAVLMLAGCAPQAGSSAGGSGATASGSAAAATCTKGALPTLTSGALTVGTDDPAYDPWFDNNKPSDGKGFESAVAYAVAKQLGYDTAKVKWTVAPFNSVIAPGQKKFDFDINEVSITDERKNAVDFSSGYYDVRQAVITLKDSKYAGATTVAALKGAKIGAQVGTTGLTVVQKVIAPSTQPSVFDTTDLASAALKNHQIDAIVVDLPTAFYITSAELTNAEIVGQFPSGSATSDGKPEQFGLVLDKGSQLTSCVSQAVDALKADGTLDQLAKQWLPAADSAPVLK</sequence>
<dbReference type="eggNOG" id="COG0834">
    <property type="taxonomic scope" value="Bacteria"/>
</dbReference>
<name>A0A1H7X060_STRJI</name>
<dbReference type="PANTHER" id="PTHR35936">
    <property type="entry name" value="MEMBRANE-BOUND LYTIC MUREIN TRANSGLYCOSYLASE F"/>
    <property type="match status" value="1"/>
</dbReference>
<dbReference type="CDD" id="cd13530">
    <property type="entry name" value="PBP2_peptides_like"/>
    <property type="match status" value="1"/>
</dbReference>
<feature type="domain" description="Solute-binding protein family 3/N-terminal" evidence="3">
    <location>
        <begin position="61"/>
        <end position="294"/>
    </location>
</feature>
<feature type="chain" id="PRO_5039298281" evidence="2">
    <location>
        <begin position="18"/>
        <end position="301"/>
    </location>
</feature>
<dbReference type="Gene3D" id="3.40.190.10">
    <property type="entry name" value="Periplasmic binding protein-like II"/>
    <property type="match status" value="2"/>
</dbReference>
<dbReference type="PROSITE" id="PS51257">
    <property type="entry name" value="PROKAR_LIPOPROTEIN"/>
    <property type="match status" value="1"/>
</dbReference>
<feature type="signal peptide" evidence="2">
    <location>
        <begin position="1"/>
        <end position="17"/>
    </location>
</feature>
<dbReference type="SMART" id="SM00062">
    <property type="entry name" value="PBPb"/>
    <property type="match status" value="1"/>
</dbReference>
<dbReference type="PANTHER" id="PTHR35936:SF17">
    <property type="entry name" value="ARGININE-BINDING EXTRACELLULAR PROTEIN ARTP"/>
    <property type="match status" value="1"/>
</dbReference>
<dbReference type="EMBL" id="FOAZ01000022">
    <property type="protein sequence ID" value="SEM27276.1"/>
    <property type="molecule type" value="Genomic_DNA"/>
</dbReference>